<dbReference type="PANTHER" id="PTHR42791">
    <property type="entry name" value="GNAT FAMILY ACETYLTRANSFERASE"/>
    <property type="match status" value="1"/>
</dbReference>
<accession>A0A9P4IQY9</accession>
<name>A0A9P4IQY9_9PEZI</name>
<dbReference type="InterPro" id="IPR000182">
    <property type="entry name" value="GNAT_dom"/>
</dbReference>
<dbReference type="CDD" id="cd04301">
    <property type="entry name" value="NAT_SF"/>
    <property type="match status" value="1"/>
</dbReference>
<sequence>ITIRPARLEDLDHLTYIGIHAFPLEPQWGYRYPFSKSFSEDHWKYTRERYREWLEAARMPQCEIMVAENTDPHDPTITKVVGLSIWRLPGRVPPTAKPRRRDADPIHMAVYRASVGYAQAEYFDKMYGSAQLSLAQLATNPKYFRNGVASMLLNWGLDLARKRQLPITLFANPNARELYQRFGFVTVVTVVTTVSGEEEKI</sequence>
<dbReference type="InterPro" id="IPR052523">
    <property type="entry name" value="Trichothecene_AcTrans"/>
</dbReference>
<evidence type="ECO:0000313" key="2">
    <source>
        <dbReference type="EMBL" id="KAF2102646.1"/>
    </source>
</evidence>
<dbReference type="AlphaFoldDB" id="A0A9P4IQY9"/>
<evidence type="ECO:0000313" key="3">
    <source>
        <dbReference type="Proteomes" id="UP000799772"/>
    </source>
</evidence>
<keyword evidence="3" id="KW-1185">Reference proteome</keyword>
<proteinExistence type="predicted"/>
<dbReference type="PROSITE" id="PS51186">
    <property type="entry name" value="GNAT"/>
    <property type="match status" value="1"/>
</dbReference>
<evidence type="ECO:0000259" key="1">
    <source>
        <dbReference type="PROSITE" id="PS51186"/>
    </source>
</evidence>
<dbReference type="Gene3D" id="3.40.630.30">
    <property type="match status" value="1"/>
</dbReference>
<dbReference type="GO" id="GO:0016747">
    <property type="term" value="F:acyltransferase activity, transferring groups other than amino-acyl groups"/>
    <property type="evidence" value="ECO:0007669"/>
    <property type="project" value="InterPro"/>
</dbReference>
<dbReference type="PANTHER" id="PTHR42791:SF2">
    <property type="entry name" value="N-ACETYLTRANSFERASE DOMAIN-CONTAINING PROTEIN"/>
    <property type="match status" value="1"/>
</dbReference>
<feature type="domain" description="N-acetyltransferase" evidence="1">
    <location>
        <begin position="1"/>
        <end position="201"/>
    </location>
</feature>
<gene>
    <name evidence="2" type="ORF">NA57DRAFT_10838</name>
</gene>
<dbReference type="EMBL" id="ML978122">
    <property type="protein sequence ID" value="KAF2102646.1"/>
    <property type="molecule type" value="Genomic_DNA"/>
</dbReference>
<organism evidence="2 3">
    <name type="scientific">Rhizodiscina lignyota</name>
    <dbReference type="NCBI Taxonomy" id="1504668"/>
    <lineage>
        <taxon>Eukaryota</taxon>
        <taxon>Fungi</taxon>
        <taxon>Dikarya</taxon>
        <taxon>Ascomycota</taxon>
        <taxon>Pezizomycotina</taxon>
        <taxon>Dothideomycetes</taxon>
        <taxon>Pleosporomycetidae</taxon>
        <taxon>Aulographales</taxon>
        <taxon>Rhizodiscinaceae</taxon>
        <taxon>Rhizodiscina</taxon>
    </lineage>
</organism>
<protein>
    <submittedName>
        <fullName evidence="2">Acyl-CoA N-acyltransferase</fullName>
    </submittedName>
</protein>
<dbReference type="InterPro" id="IPR016181">
    <property type="entry name" value="Acyl_CoA_acyltransferase"/>
</dbReference>
<reference evidence="2" key="1">
    <citation type="journal article" date="2020" name="Stud. Mycol.">
        <title>101 Dothideomycetes genomes: a test case for predicting lifestyles and emergence of pathogens.</title>
        <authorList>
            <person name="Haridas S."/>
            <person name="Albert R."/>
            <person name="Binder M."/>
            <person name="Bloem J."/>
            <person name="Labutti K."/>
            <person name="Salamov A."/>
            <person name="Andreopoulos B."/>
            <person name="Baker S."/>
            <person name="Barry K."/>
            <person name="Bills G."/>
            <person name="Bluhm B."/>
            <person name="Cannon C."/>
            <person name="Castanera R."/>
            <person name="Culley D."/>
            <person name="Daum C."/>
            <person name="Ezra D."/>
            <person name="Gonzalez J."/>
            <person name="Henrissat B."/>
            <person name="Kuo A."/>
            <person name="Liang C."/>
            <person name="Lipzen A."/>
            <person name="Lutzoni F."/>
            <person name="Magnuson J."/>
            <person name="Mondo S."/>
            <person name="Nolan M."/>
            <person name="Ohm R."/>
            <person name="Pangilinan J."/>
            <person name="Park H.-J."/>
            <person name="Ramirez L."/>
            <person name="Alfaro M."/>
            <person name="Sun H."/>
            <person name="Tritt A."/>
            <person name="Yoshinaga Y."/>
            <person name="Zwiers L.-H."/>
            <person name="Turgeon B."/>
            <person name="Goodwin S."/>
            <person name="Spatafora J."/>
            <person name="Crous P."/>
            <person name="Grigoriev I."/>
        </authorList>
    </citation>
    <scope>NUCLEOTIDE SEQUENCE</scope>
    <source>
        <strain evidence="2">CBS 133067</strain>
    </source>
</reference>
<dbReference type="OrthoDB" id="4738875at2759"/>
<comment type="caution">
    <text evidence="2">The sequence shown here is derived from an EMBL/GenBank/DDBJ whole genome shotgun (WGS) entry which is preliminary data.</text>
</comment>
<dbReference type="Proteomes" id="UP000799772">
    <property type="component" value="Unassembled WGS sequence"/>
</dbReference>
<dbReference type="Pfam" id="PF00583">
    <property type="entry name" value="Acetyltransf_1"/>
    <property type="match status" value="1"/>
</dbReference>
<dbReference type="SUPFAM" id="SSF55729">
    <property type="entry name" value="Acyl-CoA N-acyltransferases (Nat)"/>
    <property type="match status" value="1"/>
</dbReference>
<feature type="non-terminal residue" evidence="2">
    <location>
        <position position="1"/>
    </location>
</feature>
<feature type="non-terminal residue" evidence="2">
    <location>
        <position position="201"/>
    </location>
</feature>